<organism evidence="1">
    <name type="scientific">Sesamum radiatum</name>
    <name type="common">Black benniseed</name>
    <dbReference type="NCBI Taxonomy" id="300843"/>
    <lineage>
        <taxon>Eukaryota</taxon>
        <taxon>Viridiplantae</taxon>
        <taxon>Streptophyta</taxon>
        <taxon>Embryophyta</taxon>
        <taxon>Tracheophyta</taxon>
        <taxon>Spermatophyta</taxon>
        <taxon>Magnoliopsida</taxon>
        <taxon>eudicotyledons</taxon>
        <taxon>Gunneridae</taxon>
        <taxon>Pentapetalae</taxon>
        <taxon>asterids</taxon>
        <taxon>lamiids</taxon>
        <taxon>Lamiales</taxon>
        <taxon>Pedaliaceae</taxon>
        <taxon>Sesamum</taxon>
    </lineage>
</organism>
<evidence type="ECO:0000313" key="1">
    <source>
        <dbReference type="EMBL" id="KAL0423582.1"/>
    </source>
</evidence>
<comment type="caution">
    <text evidence="1">The sequence shown here is derived from an EMBL/GenBank/DDBJ whole genome shotgun (WGS) entry which is preliminary data.</text>
</comment>
<dbReference type="AlphaFoldDB" id="A0AAW2V2Q6"/>
<dbReference type="SUPFAM" id="SSF56219">
    <property type="entry name" value="DNase I-like"/>
    <property type="match status" value="1"/>
</dbReference>
<name>A0AAW2V2Q6_SESRA</name>
<reference evidence="1" key="2">
    <citation type="journal article" date="2024" name="Plant">
        <title>Genomic evolution and insights into agronomic trait innovations of Sesamum species.</title>
        <authorList>
            <person name="Miao H."/>
            <person name="Wang L."/>
            <person name="Qu L."/>
            <person name="Liu H."/>
            <person name="Sun Y."/>
            <person name="Le M."/>
            <person name="Wang Q."/>
            <person name="Wei S."/>
            <person name="Zheng Y."/>
            <person name="Lin W."/>
            <person name="Duan Y."/>
            <person name="Cao H."/>
            <person name="Xiong S."/>
            <person name="Wang X."/>
            <person name="Wei L."/>
            <person name="Li C."/>
            <person name="Ma Q."/>
            <person name="Ju M."/>
            <person name="Zhao R."/>
            <person name="Li G."/>
            <person name="Mu C."/>
            <person name="Tian Q."/>
            <person name="Mei H."/>
            <person name="Zhang T."/>
            <person name="Gao T."/>
            <person name="Zhang H."/>
        </authorList>
    </citation>
    <scope>NUCLEOTIDE SEQUENCE</scope>
    <source>
        <strain evidence="1">G02</strain>
    </source>
</reference>
<dbReference type="InterPro" id="IPR036691">
    <property type="entry name" value="Endo/exonu/phosph_ase_sf"/>
</dbReference>
<dbReference type="EMBL" id="JACGWJ010000004">
    <property type="protein sequence ID" value="KAL0423582.1"/>
    <property type="molecule type" value="Genomic_DNA"/>
</dbReference>
<accession>A0AAW2V2Q6</accession>
<gene>
    <name evidence="1" type="ORF">Sradi_0893000</name>
</gene>
<proteinExistence type="predicted"/>
<reference evidence="1" key="1">
    <citation type="submission" date="2020-06" db="EMBL/GenBank/DDBJ databases">
        <authorList>
            <person name="Li T."/>
            <person name="Hu X."/>
            <person name="Zhang T."/>
            <person name="Song X."/>
            <person name="Zhang H."/>
            <person name="Dai N."/>
            <person name="Sheng W."/>
            <person name="Hou X."/>
            <person name="Wei L."/>
        </authorList>
    </citation>
    <scope>NUCLEOTIDE SEQUENCE</scope>
    <source>
        <strain evidence="1">G02</strain>
        <tissue evidence="1">Leaf</tissue>
    </source>
</reference>
<sequence length="163" mass="18764">MLSPDERSGGSAPSSIMMSDFHDAIADSALVDTGYVGSPYTRYNRRLPQHLDRILVSSCWLTVFPKLQVTHLELSQSDHRGLLVEAECTVERKVSSFRFQHMLTMHSEFLGVVHRNWQYPTMGSGMLWLQQKLTRLKHCLKEWNKIVFGNVFDRVVAAERQLK</sequence>
<protein>
    <recommendedName>
        <fullName evidence="2">Endonuclease/exonuclease/phosphatase domain-containing protein</fullName>
    </recommendedName>
</protein>
<evidence type="ECO:0008006" key="2">
    <source>
        <dbReference type="Google" id="ProtNLM"/>
    </source>
</evidence>
<dbReference type="PANTHER" id="PTHR33710:SF71">
    <property type="entry name" value="ENDONUCLEASE_EXONUCLEASE_PHOSPHATASE DOMAIN-CONTAINING PROTEIN"/>
    <property type="match status" value="1"/>
</dbReference>
<dbReference type="PANTHER" id="PTHR33710">
    <property type="entry name" value="BNAC02G09200D PROTEIN"/>
    <property type="match status" value="1"/>
</dbReference>